<feature type="region of interest" description="Disordered" evidence="1">
    <location>
        <begin position="220"/>
        <end position="259"/>
    </location>
</feature>
<accession>A0A0F9CH61</accession>
<protein>
    <submittedName>
        <fullName evidence="2">Uncharacterized protein</fullName>
    </submittedName>
</protein>
<dbReference type="AlphaFoldDB" id="A0A0F9CH61"/>
<feature type="compositionally biased region" description="Basic and acidic residues" evidence="1">
    <location>
        <begin position="220"/>
        <end position="230"/>
    </location>
</feature>
<gene>
    <name evidence="2" type="ORF">LCGC14_2323310</name>
</gene>
<evidence type="ECO:0000256" key="1">
    <source>
        <dbReference type="SAM" id="MobiDB-lite"/>
    </source>
</evidence>
<organism evidence="2">
    <name type="scientific">marine sediment metagenome</name>
    <dbReference type="NCBI Taxonomy" id="412755"/>
    <lineage>
        <taxon>unclassified sequences</taxon>
        <taxon>metagenomes</taxon>
        <taxon>ecological metagenomes</taxon>
    </lineage>
</organism>
<feature type="compositionally biased region" description="Basic and acidic residues" evidence="1">
    <location>
        <begin position="240"/>
        <end position="259"/>
    </location>
</feature>
<sequence length="259" mass="29976">MADQGIWFKLWVSALDDGDLDNLDIADFGRWAKLSAYIKRHGTNGVITLTTPSRTLCAMLQVKDFNSLIEVIKRINLCDLEAQKSTVTGVTIATVTFRNWQKYQGDNSISRVRRFRQRVTVKKRGEEKRYTKKTIRESPASGDPKNTPFGKFKDWAWEEWKNSHQGKKPSWGKSEWACLHTAYVRIGSDEEARARWRRFLEEGESFFQGHNPKKFLSELDRWTEKARPPDTGRAPGWSVGRRESFPEGRESNGEHPRDP</sequence>
<proteinExistence type="predicted"/>
<dbReference type="EMBL" id="LAZR01033240">
    <property type="protein sequence ID" value="KKL48658.1"/>
    <property type="molecule type" value="Genomic_DNA"/>
</dbReference>
<comment type="caution">
    <text evidence="2">The sequence shown here is derived from an EMBL/GenBank/DDBJ whole genome shotgun (WGS) entry which is preliminary data.</text>
</comment>
<feature type="region of interest" description="Disordered" evidence="1">
    <location>
        <begin position="126"/>
        <end position="149"/>
    </location>
</feature>
<reference evidence="2" key="1">
    <citation type="journal article" date="2015" name="Nature">
        <title>Complex archaea that bridge the gap between prokaryotes and eukaryotes.</title>
        <authorList>
            <person name="Spang A."/>
            <person name="Saw J.H."/>
            <person name="Jorgensen S.L."/>
            <person name="Zaremba-Niedzwiedzka K."/>
            <person name="Martijn J."/>
            <person name="Lind A.E."/>
            <person name="van Eijk R."/>
            <person name="Schleper C."/>
            <person name="Guy L."/>
            <person name="Ettema T.J."/>
        </authorList>
    </citation>
    <scope>NUCLEOTIDE SEQUENCE</scope>
</reference>
<name>A0A0F9CH61_9ZZZZ</name>
<evidence type="ECO:0000313" key="2">
    <source>
        <dbReference type="EMBL" id="KKL48658.1"/>
    </source>
</evidence>